<gene>
    <name evidence="1" type="ORF">A3Q56_04481</name>
</gene>
<comment type="caution">
    <text evidence="1">The sequence shown here is derived from an EMBL/GenBank/DDBJ whole genome shotgun (WGS) entry which is preliminary data.</text>
</comment>
<evidence type="ECO:0000313" key="1">
    <source>
        <dbReference type="EMBL" id="OAF67781.1"/>
    </source>
</evidence>
<accession>A0A177B2D9</accession>
<dbReference type="OrthoDB" id="2126027at2759"/>
<name>A0A177B2D9_9BILA</name>
<proteinExistence type="predicted"/>
<reference evidence="1 2" key="1">
    <citation type="submission" date="2016-04" db="EMBL/GenBank/DDBJ databases">
        <title>The genome of Intoshia linei affirms orthonectids as highly simplified spiralians.</title>
        <authorList>
            <person name="Mikhailov K.V."/>
            <person name="Slusarev G.S."/>
            <person name="Nikitin M.A."/>
            <person name="Logacheva M.D."/>
            <person name="Penin A."/>
            <person name="Aleoshin V."/>
            <person name="Panchin Y.V."/>
        </authorList>
    </citation>
    <scope>NUCLEOTIDE SEQUENCE [LARGE SCALE GENOMIC DNA]</scope>
    <source>
        <strain evidence="1">Intl2013</strain>
        <tissue evidence="1">Whole animal</tissue>
    </source>
</reference>
<dbReference type="PANTHER" id="PTHR28457">
    <property type="entry name" value="COILED-COIL DOMAIN-CONTAINING PROTEIN 189"/>
    <property type="match status" value="1"/>
</dbReference>
<dbReference type="Proteomes" id="UP000078046">
    <property type="component" value="Unassembled WGS sequence"/>
</dbReference>
<dbReference type="EMBL" id="LWCA01000578">
    <property type="protein sequence ID" value="OAF67781.1"/>
    <property type="molecule type" value="Genomic_DNA"/>
</dbReference>
<dbReference type="InterPro" id="IPR032727">
    <property type="entry name" value="CLAMP"/>
</dbReference>
<protein>
    <submittedName>
        <fullName evidence="1">Uncharacterized protein</fullName>
    </submittedName>
</protein>
<dbReference type="PANTHER" id="PTHR28457:SF3">
    <property type="entry name" value="CILIARY-ASSOCIATED CALCIUM-BINDING COILED-COIL PROTEIN 1"/>
    <property type="match status" value="1"/>
</dbReference>
<evidence type="ECO:0000313" key="2">
    <source>
        <dbReference type="Proteomes" id="UP000078046"/>
    </source>
</evidence>
<sequence>MSHNRKFKQDVNRPKIETLEYSFISRDNCEILAKFKSFEEVKLKLQSILLLKQTDTNILESIQLDLYTEIVIWAKREQTIEKTPGTIGTVLYTVKKFIEYIKDKNNRLCGFIAMYKDLFSGVSPTTPAKFFPDIDEAFALKLILYTNKTFFNHYNLMKSCFSESALIQIVGRDLEIEIPPFEGCLSHVPLEEGILEKYLVDLDSLTVESTIVEEDVNSELSEIKSLKPNRKLSSVSNKSMKSTKSKTGNVDSISINQDLSQLIHNKLNVISQKIEVAFYITRFHKSAYINFCSFS</sequence>
<keyword evidence="2" id="KW-1185">Reference proteome</keyword>
<organism evidence="1 2">
    <name type="scientific">Intoshia linei</name>
    <dbReference type="NCBI Taxonomy" id="1819745"/>
    <lineage>
        <taxon>Eukaryota</taxon>
        <taxon>Metazoa</taxon>
        <taxon>Spiralia</taxon>
        <taxon>Lophotrochozoa</taxon>
        <taxon>Mesozoa</taxon>
        <taxon>Orthonectida</taxon>
        <taxon>Rhopaluridae</taxon>
        <taxon>Intoshia</taxon>
    </lineage>
</organism>
<dbReference type="AlphaFoldDB" id="A0A177B2D9"/>